<dbReference type="SMART" id="SM00225">
    <property type="entry name" value="BTB"/>
    <property type="match status" value="1"/>
</dbReference>
<dbReference type="GO" id="GO:0005634">
    <property type="term" value="C:nucleus"/>
    <property type="evidence" value="ECO:0007669"/>
    <property type="project" value="TreeGrafter"/>
</dbReference>
<dbReference type="PROSITE" id="PS50097">
    <property type="entry name" value="BTB"/>
    <property type="match status" value="1"/>
</dbReference>
<dbReference type="InterPro" id="IPR013922">
    <property type="entry name" value="Cyclin_PHO80-like"/>
</dbReference>
<dbReference type="RefSeq" id="XP_018700579.1">
    <property type="nucleotide sequence ID" value="XM_018852253.1"/>
</dbReference>
<dbReference type="PANTHER" id="PTHR15615">
    <property type="match status" value="1"/>
</dbReference>
<dbReference type="CDD" id="cd20558">
    <property type="entry name" value="CYCLIN_ScPCL7-like"/>
    <property type="match status" value="1"/>
</dbReference>
<evidence type="ECO:0000313" key="3">
    <source>
        <dbReference type="EMBL" id="OAA53711.1"/>
    </source>
</evidence>
<dbReference type="OrthoDB" id="5304883at2759"/>
<sequence length="831" mass="90091">MDVVAPAPSSLAVDTSRILELPSQPIPVPPSDPNLAPLTEPTPPTSESAQHDLFQLPPAEALRLLSASVDLLVSITGDVPPTPPPRMPTDPQMSGLQAEKENIVRSHSEKNLARLRQQQQQHQASFSPVTGKRPFSDDDAYQREGKTKLQVYSVAMSTTLANQAPPDDTNAAAEIDGVMLKPHAARPPSPPLSQPSPYLVLGADAQPLNLQHGAITRKFYSKREPPISIGSYLTRLQQFCPMSAAVYLAASLYIHRLAVQERALPVTRRNMHRLVLAGLRVATKALEDRAHPHARFARVGGVSETELARLEVSFCFLAGFELVVREEALQAHWDELREGRAARALQGVEVSALRLDRKPREVVAGKASKTAMPHDNLRSHQLEKATAWRSVAGEGIKRAFNPETSLQPRNEPSTQKRAVNPETSPQLEEKQSSPAEQPSPTSLQSSFSPNCDFSPPNTMAKRKSSLAPNTTVKKAKSTPAASSSAASSSASAEASSSASAAASPASPAASRALRSSSRTSTAPAGPSRVSTAPSVSSQAVAAPSASPQALAAPSASSQALAAPSKSESASASSETIPDDRNLGSKGLYWFCNKKFSDVKIRLGEFELPAHRLQLAAESTYFARALLGNFEESRTGVFQFSEGSLHAYWRAFEYMYTGDYFGEPAKELAGIPDDEELLINVRVCALAEYFGIKGLDEFAAEELKGQLHVYAGKWLERNEDEPNNTQPGNAQRENAQRDTTPNQKQWVECIREVYASTPVGSKMRWVVAEVTSDYLDELWHKPLQGLVREGGDFAIDLITQELREDDYDSYEDSDEDGDDDLNSGSGAEQGVY</sequence>
<dbReference type="AlphaFoldDB" id="A0A167LZ22"/>
<dbReference type="Pfam" id="PF08613">
    <property type="entry name" value="Cyclin"/>
    <property type="match status" value="1"/>
</dbReference>
<feature type="region of interest" description="Disordered" evidence="1">
    <location>
        <begin position="803"/>
        <end position="831"/>
    </location>
</feature>
<feature type="compositionally biased region" description="Polar residues" evidence="1">
    <location>
        <begin position="402"/>
        <end position="457"/>
    </location>
</feature>
<dbReference type="GO" id="GO:0000307">
    <property type="term" value="C:cyclin-dependent protein kinase holoenzyme complex"/>
    <property type="evidence" value="ECO:0007669"/>
    <property type="project" value="TreeGrafter"/>
</dbReference>
<keyword evidence="4" id="KW-1185">Reference proteome</keyword>
<gene>
    <name evidence="3" type="ORF">ISF_08650</name>
</gene>
<dbReference type="GeneID" id="30024942"/>
<feature type="region of interest" description="Disordered" evidence="1">
    <location>
        <begin position="717"/>
        <end position="742"/>
    </location>
</feature>
<evidence type="ECO:0000259" key="2">
    <source>
        <dbReference type="PROSITE" id="PS50097"/>
    </source>
</evidence>
<dbReference type="InterPro" id="IPR000210">
    <property type="entry name" value="BTB/POZ_dom"/>
</dbReference>
<name>A0A167LZ22_CORFA</name>
<dbReference type="GO" id="GO:0019901">
    <property type="term" value="F:protein kinase binding"/>
    <property type="evidence" value="ECO:0007669"/>
    <property type="project" value="InterPro"/>
</dbReference>
<evidence type="ECO:0000313" key="4">
    <source>
        <dbReference type="Proteomes" id="UP000076744"/>
    </source>
</evidence>
<dbReference type="EMBL" id="AZHB01000033">
    <property type="protein sequence ID" value="OAA53711.1"/>
    <property type="molecule type" value="Genomic_DNA"/>
</dbReference>
<dbReference type="SUPFAM" id="SSF54695">
    <property type="entry name" value="POZ domain"/>
    <property type="match status" value="1"/>
</dbReference>
<dbReference type="GO" id="GO:0016538">
    <property type="term" value="F:cyclin-dependent protein serine/threonine kinase regulator activity"/>
    <property type="evidence" value="ECO:0007669"/>
    <property type="project" value="TreeGrafter"/>
</dbReference>
<reference evidence="3 4" key="1">
    <citation type="journal article" date="2016" name="Genome Biol. Evol.">
        <title>Divergent and convergent evolution of fungal pathogenicity.</title>
        <authorList>
            <person name="Shang Y."/>
            <person name="Xiao G."/>
            <person name="Zheng P."/>
            <person name="Cen K."/>
            <person name="Zhan S."/>
            <person name="Wang C."/>
        </authorList>
    </citation>
    <scope>NUCLEOTIDE SEQUENCE [LARGE SCALE GENOMIC DNA]</scope>
    <source>
        <strain evidence="3 4">ARSEF 2679</strain>
    </source>
</reference>
<dbReference type="CDD" id="cd18186">
    <property type="entry name" value="BTB_POZ_ZBTB_KLHL-like"/>
    <property type="match status" value="1"/>
</dbReference>
<organism evidence="3 4">
    <name type="scientific">Cordyceps fumosorosea (strain ARSEF 2679)</name>
    <name type="common">Isaria fumosorosea</name>
    <dbReference type="NCBI Taxonomy" id="1081104"/>
    <lineage>
        <taxon>Eukaryota</taxon>
        <taxon>Fungi</taxon>
        <taxon>Dikarya</taxon>
        <taxon>Ascomycota</taxon>
        <taxon>Pezizomycotina</taxon>
        <taxon>Sordariomycetes</taxon>
        <taxon>Hypocreomycetidae</taxon>
        <taxon>Hypocreales</taxon>
        <taxon>Cordycipitaceae</taxon>
        <taxon>Cordyceps</taxon>
    </lineage>
</organism>
<feature type="region of interest" description="Disordered" evidence="1">
    <location>
        <begin position="116"/>
        <end position="138"/>
    </location>
</feature>
<dbReference type="Proteomes" id="UP000076744">
    <property type="component" value="Unassembled WGS sequence"/>
</dbReference>
<dbReference type="Gene3D" id="3.30.710.10">
    <property type="entry name" value="Potassium Channel Kv1.1, Chain A"/>
    <property type="match status" value="1"/>
</dbReference>
<feature type="compositionally biased region" description="Polar residues" evidence="1">
    <location>
        <begin position="722"/>
        <end position="742"/>
    </location>
</feature>
<comment type="caution">
    <text evidence="3">The sequence shown here is derived from an EMBL/GenBank/DDBJ whole genome shotgun (WGS) entry which is preliminary data.</text>
</comment>
<feature type="compositionally biased region" description="Low complexity" evidence="1">
    <location>
        <begin position="477"/>
        <end position="573"/>
    </location>
</feature>
<feature type="region of interest" description="Disordered" evidence="1">
    <location>
        <begin position="16"/>
        <end position="50"/>
    </location>
</feature>
<dbReference type="Pfam" id="PF00651">
    <property type="entry name" value="BTB"/>
    <property type="match status" value="1"/>
</dbReference>
<feature type="compositionally biased region" description="Acidic residues" evidence="1">
    <location>
        <begin position="803"/>
        <end position="820"/>
    </location>
</feature>
<protein>
    <submittedName>
        <fullName evidence="3">Cyclin PHO80-like protein</fullName>
    </submittedName>
</protein>
<dbReference type="InterPro" id="IPR011333">
    <property type="entry name" value="SKP1/BTB/POZ_sf"/>
</dbReference>
<proteinExistence type="predicted"/>
<accession>A0A167LZ22</accession>
<dbReference type="Gene3D" id="1.10.472.10">
    <property type="entry name" value="Cyclin-like"/>
    <property type="match status" value="1"/>
</dbReference>
<dbReference type="STRING" id="1081104.A0A167LZ22"/>
<feature type="region of interest" description="Disordered" evidence="1">
    <location>
        <begin position="398"/>
        <end position="577"/>
    </location>
</feature>
<dbReference type="PANTHER" id="PTHR15615:SF32">
    <property type="entry name" value="PROTEIN KINASE COMPLEX COMPONENT, PUTATIVE (AFU_ORTHOLOGUE AFUA_2G07660)-RELATED"/>
    <property type="match status" value="1"/>
</dbReference>
<feature type="domain" description="BTB" evidence="2">
    <location>
        <begin position="596"/>
        <end position="663"/>
    </location>
</feature>
<evidence type="ECO:0000256" key="1">
    <source>
        <dbReference type="SAM" id="MobiDB-lite"/>
    </source>
</evidence>